<evidence type="ECO:0000256" key="5">
    <source>
        <dbReference type="ARBA" id="ARBA00022970"/>
    </source>
</evidence>
<dbReference type="InterPro" id="IPR003593">
    <property type="entry name" value="AAA+_ATPase"/>
</dbReference>
<dbReference type="PROSITE" id="PS00211">
    <property type="entry name" value="ABC_TRANSPORTER_1"/>
    <property type="match status" value="1"/>
</dbReference>
<dbReference type="PROSITE" id="PS50893">
    <property type="entry name" value="ABC_TRANSPORTER_2"/>
    <property type="match status" value="1"/>
</dbReference>
<keyword evidence="2" id="KW-0813">Transport</keyword>
<accession>A0ABP7ZZB1</accession>
<dbReference type="Proteomes" id="UP001501079">
    <property type="component" value="Unassembled WGS sequence"/>
</dbReference>
<comment type="caution">
    <text evidence="7">The sequence shown here is derived from an EMBL/GenBank/DDBJ whole genome shotgun (WGS) entry which is preliminary data.</text>
</comment>
<dbReference type="Gene3D" id="3.40.50.300">
    <property type="entry name" value="P-loop containing nucleotide triphosphate hydrolases"/>
    <property type="match status" value="1"/>
</dbReference>
<protein>
    <submittedName>
        <fullName evidence="7">ABC transporter ATP-binding protein</fullName>
    </submittedName>
</protein>
<evidence type="ECO:0000259" key="6">
    <source>
        <dbReference type="PROSITE" id="PS50893"/>
    </source>
</evidence>
<keyword evidence="8" id="KW-1185">Reference proteome</keyword>
<name>A0ABP7ZZB1_9MICO</name>
<dbReference type="EMBL" id="BAABBW010000003">
    <property type="protein sequence ID" value="GAA4174020.1"/>
    <property type="molecule type" value="Genomic_DNA"/>
</dbReference>
<reference evidence="8" key="1">
    <citation type="journal article" date="2019" name="Int. J. Syst. Evol. Microbiol.">
        <title>The Global Catalogue of Microorganisms (GCM) 10K type strain sequencing project: providing services to taxonomists for standard genome sequencing and annotation.</title>
        <authorList>
            <consortium name="The Broad Institute Genomics Platform"/>
            <consortium name="The Broad Institute Genome Sequencing Center for Infectious Disease"/>
            <person name="Wu L."/>
            <person name="Ma J."/>
        </authorList>
    </citation>
    <scope>NUCLEOTIDE SEQUENCE [LARGE SCALE GENOMIC DNA]</scope>
    <source>
        <strain evidence="8">JCM 17591</strain>
    </source>
</reference>
<dbReference type="CDD" id="cd03224">
    <property type="entry name" value="ABC_TM1139_LivF_branched"/>
    <property type="match status" value="1"/>
</dbReference>
<dbReference type="GO" id="GO:0005524">
    <property type="term" value="F:ATP binding"/>
    <property type="evidence" value="ECO:0007669"/>
    <property type="project" value="UniProtKB-KW"/>
</dbReference>
<gene>
    <name evidence="7" type="ORF">GCM10022287_17240</name>
</gene>
<keyword evidence="3" id="KW-0547">Nucleotide-binding</keyword>
<evidence type="ECO:0000313" key="7">
    <source>
        <dbReference type="EMBL" id="GAA4174020.1"/>
    </source>
</evidence>
<dbReference type="InterPro" id="IPR017871">
    <property type="entry name" value="ABC_transporter-like_CS"/>
</dbReference>
<evidence type="ECO:0000313" key="8">
    <source>
        <dbReference type="Proteomes" id="UP001501079"/>
    </source>
</evidence>
<sequence>MITTTPDALGVSGLTAGYGRFDVIHDISLRVARGEAVALLGPNGAGKTTILRAIMGMLRHKHGTIRIDANDISGLPAHKIARGHVALVPEGRRLFLNQTVEDNLRLGGLHLRGDRAATERLLSSVFELFPVVERYRTRPATALSGGEQQMVAIGRMMMSDPKLMLLDEPSLGLAPLAIQDMARALITLRERGQSILLVEQRVDLALQVCDRVYVVNGGRIVRESAASEIDAAGRELIDAYLG</sequence>
<evidence type="ECO:0000256" key="4">
    <source>
        <dbReference type="ARBA" id="ARBA00022840"/>
    </source>
</evidence>
<proteinExistence type="inferred from homology"/>
<dbReference type="Pfam" id="PF00005">
    <property type="entry name" value="ABC_tran"/>
    <property type="match status" value="1"/>
</dbReference>
<dbReference type="InterPro" id="IPR027417">
    <property type="entry name" value="P-loop_NTPase"/>
</dbReference>
<dbReference type="SUPFAM" id="SSF52540">
    <property type="entry name" value="P-loop containing nucleoside triphosphate hydrolases"/>
    <property type="match status" value="1"/>
</dbReference>
<dbReference type="RefSeq" id="WP_344753428.1">
    <property type="nucleotide sequence ID" value="NZ_BAABBW010000003.1"/>
</dbReference>
<dbReference type="InterPro" id="IPR052156">
    <property type="entry name" value="BCAA_Transport_ATP-bd_LivF"/>
</dbReference>
<keyword evidence="5" id="KW-0029">Amino-acid transport</keyword>
<dbReference type="PANTHER" id="PTHR43820:SF4">
    <property type="entry name" value="HIGH-AFFINITY BRANCHED-CHAIN AMINO ACID TRANSPORT ATP-BINDING PROTEIN LIVF"/>
    <property type="match status" value="1"/>
</dbReference>
<feature type="domain" description="ABC transporter" evidence="6">
    <location>
        <begin position="9"/>
        <end position="242"/>
    </location>
</feature>
<dbReference type="SMART" id="SM00382">
    <property type="entry name" value="AAA"/>
    <property type="match status" value="1"/>
</dbReference>
<dbReference type="InterPro" id="IPR003439">
    <property type="entry name" value="ABC_transporter-like_ATP-bd"/>
</dbReference>
<evidence type="ECO:0000256" key="3">
    <source>
        <dbReference type="ARBA" id="ARBA00022741"/>
    </source>
</evidence>
<organism evidence="7 8">
    <name type="scientific">Gryllotalpicola koreensis</name>
    <dbReference type="NCBI Taxonomy" id="993086"/>
    <lineage>
        <taxon>Bacteria</taxon>
        <taxon>Bacillati</taxon>
        <taxon>Actinomycetota</taxon>
        <taxon>Actinomycetes</taxon>
        <taxon>Micrococcales</taxon>
        <taxon>Microbacteriaceae</taxon>
        <taxon>Gryllotalpicola</taxon>
    </lineage>
</organism>
<keyword evidence="4 7" id="KW-0067">ATP-binding</keyword>
<evidence type="ECO:0000256" key="1">
    <source>
        <dbReference type="ARBA" id="ARBA00005417"/>
    </source>
</evidence>
<dbReference type="PANTHER" id="PTHR43820">
    <property type="entry name" value="HIGH-AFFINITY BRANCHED-CHAIN AMINO ACID TRANSPORT ATP-BINDING PROTEIN LIVF"/>
    <property type="match status" value="1"/>
</dbReference>
<comment type="similarity">
    <text evidence="1">Belongs to the ABC transporter superfamily.</text>
</comment>
<evidence type="ECO:0000256" key="2">
    <source>
        <dbReference type="ARBA" id="ARBA00022448"/>
    </source>
</evidence>